<dbReference type="InterPro" id="IPR006143">
    <property type="entry name" value="RND_pump_MFP"/>
</dbReference>
<protein>
    <recommendedName>
        <fullName evidence="3">RND efflux pump membrane fusion protein barrel-sandwich domain-containing protein</fullName>
    </recommendedName>
</protein>
<feature type="non-terminal residue" evidence="2">
    <location>
        <position position="1"/>
    </location>
</feature>
<gene>
    <name evidence="2" type="ORF">METZ01_LOCUS15412</name>
</gene>
<dbReference type="AlphaFoldDB" id="A0A381P8L8"/>
<dbReference type="Gene3D" id="1.10.287.470">
    <property type="entry name" value="Helix hairpin bin"/>
    <property type="match status" value="1"/>
</dbReference>
<sequence length="390" mass="41524">VLDIDIRNSSRRILASGTLQIGLILLFVVGLGTYAFTLRDPAVEQRSSQIGSSRVNALPVVNVLLPDSIARDVLVDVTGTINARSYVELVPEVSGRVVEVSPSLRAGGSFTFGEVLIGIDERDFRLAVEQANAEVASAESNLLLQQTEGAVASSNYALLHSGDSVPALVAREPQIGQARAQLLSARARAAAAELDLSRTKISLPFAGRVTSSTAEVGQMLSRGQSFGRVFALDALEVNVPIGQTELLNLTPAEGRAAMVYVGSNTKDANVYPAVVERVAAVLDERTRFSKLYMRLTGGPELSPGTFIDAKIVGPTVPSSYQLSEAVEQPGGHLWIVIDDKLVRHSPDIRNRSTVGILVEAFEYGQGIVVGPVPSAFEGMRVRTLPVDTAP</sequence>
<dbReference type="PANTHER" id="PTHR30469:SF12">
    <property type="entry name" value="MULTIDRUG RESISTANCE PROTEIN MDTA"/>
    <property type="match status" value="1"/>
</dbReference>
<evidence type="ECO:0000256" key="1">
    <source>
        <dbReference type="SAM" id="Phobius"/>
    </source>
</evidence>
<dbReference type="EMBL" id="UINC01000877">
    <property type="protein sequence ID" value="SUZ62558.1"/>
    <property type="molecule type" value="Genomic_DNA"/>
</dbReference>
<feature type="transmembrane region" description="Helical" evidence="1">
    <location>
        <begin position="12"/>
        <end position="36"/>
    </location>
</feature>
<keyword evidence="1" id="KW-0472">Membrane</keyword>
<keyword evidence="1" id="KW-1133">Transmembrane helix</keyword>
<name>A0A381P8L8_9ZZZZ</name>
<dbReference type="SUPFAM" id="SSF111369">
    <property type="entry name" value="HlyD-like secretion proteins"/>
    <property type="match status" value="1"/>
</dbReference>
<dbReference type="Gene3D" id="2.40.50.100">
    <property type="match status" value="1"/>
</dbReference>
<dbReference type="NCBIfam" id="TIGR01730">
    <property type="entry name" value="RND_mfp"/>
    <property type="match status" value="1"/>
</dbReference>
<dbReference type="GO" id="GO:1990281">
    <property type="term" value="C:efflux pump complex"/>
    <property type="evidence" value="ECO:0007669"/>
    <property type="project" value="TreeGrafter"/>
</dbReference>
<organism evidence="2">
    <name type="scientific">marine metagenome</name>
    <dbReference type="NCBI Taxonomy" id="408172"/>
    <lineage>
        <taxon>unclassified sequences</taxon>
        <taxon>metagenomes</taxon>
        <taxon>ecological metagenomes</taxon>
    </lineage>
</organism>
<keyword evidence="1" id="KW-0812">Transmembrane</keyword>
<evidence type="ECO:0008006" key="3">
    <source>
        <dbReference type="Google" id="ProtNLM"/>
    </source>
</evidence>
<evidence type="ECO:0000313" key="2">
    <source>
        <dbReference type="EMBL" id="SUZ62558.1"/>
    </source>
</evidence>
<dbReference type="Gene3D" id="2.40.30.170">
    <property type="match status" value="1"/>
</dbReference>
<dbReference type="PANTHER" id="PTHR30469">
    <property type="entry name" value="MULTIDRUG RESISTANCE PROTEIN MDTA"/>
    <property type="match status" value="1"/>
</dbReference>
<accession>A0A381P8L8</accession>
<dbReference type="GO" id="GO:0015562">
    <property type="term" value="F:efflux transmembrane transporter activity"/>
    <property type="evidence" value="ECO:0007669"/>
    <property type="project" value="TreeGrafter"/>
</dbReference>
<reference evidence="2" key="1">
    <citation type="submission" date="2018-05" db="EMBL/GenBank/DDBJ databases">
        <authorList>
            <person name="Lanie J.A."/>
            <person name="Ng W.-L."/>
            <person name="Kazmierczak K.M."/>
            <person name="Andrzejewski T.M."/>
            <person name="Davidsen T.M."/>
            <person name="Wayne K.J."/>
            <person name="Tettelin H."/>
            <person name="Glass J.I."/>
            <person name="Rusch D."/>
            <person name="Podicherti R."/>
            <person name="Tsui H.-C.T."/>
            <person name="Winkler M.E."/>
        </authorList>
    </citation>
    <scope>NUCLEOTIDE SEQUENCE</scope>
</reference>
<proteinExistence type="predicted"/>